<evidence type="ECO:0000256" key="2">
    <source>
        <dbReference type="ARBA" id="ARBA00023002"/>
    </source>
</evidence>
<dbReference type="Proteomes" id="UP001321477">
    <property type="component" value="Chromosome"/>
</dbReference>
<dbReference type="Pfam" id="PF00106">
    <property type="entry name" value="adh_short"/>
    <property type="match status" value="1"/>
</dbReference>
<dbReference type="PRINTS" id="PR00081">
    <property type="entry name" value="GDHRDH"/>
</dbReference>
<dbReference type="Gene3D" id="3.40.50.720">
    <property type="entry name" value="NAD(P)-binding Rossmann-like Domain"/>
    <property type="match status" value="1"/>
</dbReference>
<name>A0ABM8H1N9_9MICO</name>
<comment type="similarity">
    <text evidence="1 3">Belongs to the short-chain dehydrogenases/reductases (SDR) family.</text>
</comment>
<dbReference type="CDD" id="cd05233">
    <property type="entry name" value="SDR_c"/>
    <property type="match status" value="1"/>
</dbReference>
<gene>
    <name evidence="5" type="ORF">GCM10025870_17710</name>
</gene>
<dbReference type="PANTHER" id="PTHR43477:SF1">
    <property type="entry name" value="DIHYDROANTICAPSIN 7-DEHYDROGENASE"/>
    <property type="match status" value="1"/>
</dbReference>
<keyword evidence="2" id="KW-0560">Oxidoreductase</keyword>
<dbReference type="PANTHER" id="PTHR43477">
    <property type="entry name" value="DIHYDROANTICAPSIN 7-DEHYDROGENASE"/>
    <property type="match status" value="1"/>
</dbReference>
<proteinExistence type="inferred from homology"/>
<dbReference type="InterPro" id="IPR002347">
    <property type="entry name" value="SDR_fam"/>
</dbReference>
<evidence type="ECO:0000313" key="6">
    <source>
        <dbReference type="Proteomes" id="UP001321477"/>
    </source>
</evidence>
<reference evidence="6" key="1">
    <citation type="journal article" date="2019" name="Int. J. Syst. Evol. Microbiol.">
        <title>The Global Catalogue of Microorganisms (GCM) 10K type strain sequencing project: providing services to taxonomists for standard genome sequencing and annotation.</title>
        <authorList>
            <consortium name="The Broad Institute Genomics Platform"/>
            <consortium name="The Broad Institute Genome Sequencing Center for Infectious Disease"/>
            <person name="Wu L."/>
            <person name="Ma J."/>
        </authorList>
    </citation>
    <scope>NUCLEOTIDE SEQUENCE [LARGE SCALE GENOMIC DNA]</scope>
    <source>
        <strain evidence="6">NBRC 109019</strain>
    </source>
</reference>
<feature type="region of interest" description="Disordered" evidence="4">
    <location>
        <begin position="81"/>
        <end position="115"/>
    </location>
</feature>
<dbReference type="EMBL" id="AP027734">
    <property type="protein sequence ID" value="BDZ54698.1"/>
    <property type="molecule type" value="Genomic_DNA"/>
</dbReference>
<dbReference type="InterPro" id="IPR051122">
    <property type="entry name" value="SDR_DHRS6-like"/>
</dbReference>
<evidence type="ECO:0000256" key="3">
    <source>
        <dbReference type="RuleBase" id="RU000363"/>
    </source>
</evidence>
<dbReference type="SUPFAM" id="SSF51735">
    <property type="entry name" value="NAD(P)-binding Rossmann-fold domains"/>
    <property type="match status" value="1"/>
</dbReference>
<dbReference type="RefSeq" id="WP_234660406.1">
    <property type="nucleotide sequence ID" value="NZ_AP027734.1"/>
</dbReference>
<accession>A0ABM8H1N9</accession>
<evidence type="ECO:0000256" key="1">
    <source>
        <dbReference type="ARBA" id="ARBA00006484"/>
    </source>
</evidence>
<dbReference type="PRINTS" id="PR00080">
    <property type="entry name" value="SDRFAMILY"/>
</dbReference>
<evidence type="ECO:0008006" key="7">
    <source>
        <dbReference type="Google" id="ProtNLM"/>
    </source>
</evidence>
<evidence type="ECO:0000313" key="5">
    <source>
        <dbReference type="EMBL" id="BDZ54698.1"/>
    </source>
</evidence>
<dbReference type="InterPro" id="IPR020904">
    <property type="entry name" value="Sc_DH/Rdtase_CS"/>
</dbReference>
<keyword evidence="6" id="KW-1185">Reference proteome</keyword>
<feature type="compositionally biased region" description="Low complexity" evidence="4">
    <location>
        <begin position="81"/>
        <end position="101"/>
    </location>
</feature>
<evidence type="ECO:0000256" key="4">
    <source>
        <dbReference type="SAM" id="MobiDB-lite"/>
    </source>
</evidence>
<dbReference type="PROSITE" id="PS00061">
    <property type="entry name" value="ADH_SHORT"/>
    <property type="match status" value="1"/>
</dbReference>
<dbReference type="InterPro" id="IPR036291">
    <property type="entry name" value="NAD(P)-bd_dom_sf"/>
</dbReference>
<sequence>MSSTKPLTGDSSIKTWLEDPVGAPIIRDLLAQSGQDPDVLRPVQRLALKRLVKLSKGRFPQTMVDELVARAAAGDVPAGASAASAAPTAEPTAEPAAGPGDLEADASADAVESPEWVERIDRGRFTGKTVVVTGAGSGIGRATASRIAREGGRVVAVDVSQERLDDLAEELRAGDAEVVTLVADITDDARVAEIVAAAGGRIDGLANIAGIMDDMTPIGELADAVWERVMRVNVDGTMKLMRAVVPGMLAQGFGSIVNTASEAALRGSAAGVAYTTSKHAVVGLTKSTAFMYGPSGLRVNAVAPGPTITNIEATFASPLGAQRVRQAMAVLPDAAEAEALAASITFLLSDDGVNINGVVLASDGGWSAA</sequence>
<protein>
    <recommendedName>
        <fullName evidence="7">SDR family oxidoreductase</fullName>
    </recommendedName>
</protein>
<organism evidence="5 6">
    <name type="scientific">Agromyces marinus</name>
    <dbReference type="NCBI Taxonomy" id="1389020"/>
    <lineage>
        <taxon>Bacteria</taxon>
        <taxon>Bacillati</taxon>
        <taxon>Actinomycetota</taxon>
        <taxon>Actinomycetes</taxon>
        <taxon>Micrococcales</taxon>
        <taxon>Microbacteriaceae</taxon>
        <taxon>Agromyces</taxon>
    </lineage>
</organism>